<evidence type="ECO:0000313" key="1">
    <source>
        <dbReference type="EMBL" id="UVO89769.1"/>
    </source>
</evidence>
<accession>A0A9X9IM18</accession>
<evidence type="ECO:0000313" key="2">
    <source>
        <dbReference type="Proteomes" id="UP001058403"/>
    </source>
</evidence>
<reference evidence="1" key="1">
    <citation type="submission" date="2022-08" db="EMBL/GenBank/DDBJ databases">
        <title>Genome Sequencing of Bacteroides fragilis Group Isolates with Nanopore Technology.</title>
        <authorList>
            <person name="Tisza M.J."/>
            <person name="Smith D."/>
            <person name="Dekker J.P."/>
        </authorList>
    </citation>
    <scope>NUCLEOTIDE SEQUENCE</scope>
    <source>
        <strain evidence="1">BFG-49</strain>
    </source>
</reference>
<organism evidence="1 2">
    <name type="scientific">Bacteroides fragilis</name>
    <dbReference type="NCBI Taxonomy" id="817"/>
    <lineage>
        <taxon>Bacteria</taxon>
        <taxon>Pseudomonadati</taxon>
        <taxon>Bacteroidota</taxon>
        <taxon>Bacteroidia</taxon>
        <taxon>Bacteroidales</taxon>
        <taxon>Bacteroidaceae</taxon>
        <taxon>Bacteroides</taxon>
    </lineage>
</organism>
<dbReference type="Proteomes" id="UP001058403">
    <property type="component" value="Chromosome"/>
</dbReference>
<protein>
    <submittedName>
        <fullName evidence="1">Uncharacterized protein</fullName>
    </submittedName>
</protein>
<dbReference type="RefSeq" id="WP_229093114.1">
    <property type="nucleotide sequence ID" value="NZ_CAXSVT010000002.1"/>
</dbReference>
<gene>
    <name evidence="1" type="ORF">NXW39_20940</name>
</gene>
<dbReference type="EMBL" id="CP103070">
    <property type="protein sequence ID" value="UVO89769.1"/>
    <property type="molecule type" value="Genomic_DNA"/>
</dbReference>
<proteinExistence type="predicted"/>
<name>A0A9X9IM18_BACFG</name>
<sequence length="129" mass="14776">MIITEAIKQLFSSHTFQTLSLESRTLLDEYNFTKSMIANLLDKQEKLYLVPSTKKENELLAGIILNDEIIYLLKFSKASDNIYTLYNETNEPICDVKYDFEKQNIVIISNYGNDAIPPTTQVGTVLFVI</sequence>
<dbReference type="AlphaFoldDB" id="A0A9X9IM18"/>